<dbReference type="AlphaFoldDB" id="A0A5J4JH48"/>
<feature type="domain" description="SH3b" evidence="3">
    <location>
        <begin position="440"/>
        <end position="505"/>
    </location>
</feature>
<dbReference type="Proteomes" id="UP000391919">
    <property type="component" value="Unassembled WGS sequence"/>
</dbReference>
<dbReference type="Gene3D" id="2.30.30.40">
    <property type="entry name" value="SH3 Domains"/>
    <property type="match status" value="6"/>
</dbReference>
<sequence>MKKRIVIPALCFAVMSTPAFAKSVHAASSPASKTVVKYVDVQKGSNLLLRAKASKSGTVLARLPRGTSVTVYSVSGGWSKVKAAGKTGYVSTAYLAAAKPASTQAGSAVKTVTKYVNIDKGSNLLLRSEPSKSASVLAKLPRGASVTVYSISGSWAKIKANGNTGFVYAKYLSTAKIATSPQTVTKYVDVDPDSSLLLRKTASEKGTVLARLKRGTSIKVLSVSGSWAKISVSGKTGYAKASYLSATKPAAVAIKYVNVPANDPLNMRTAPSASASIITKLARGVKVEVYAETTGWSKIKVYGTTGYVSSKSLSTTKPSGSASPGGSTGTSSGGVSNTGTSNTGGKAGSVTSGTSNTGTTGSTANGTVNTGTSVGQTSGASNTGGTTAGQTTGTTSGGNPASGTTTTNGTSTGQNTSSAGSSASNTGSSGSGTSPQQTPAVTKYVNVQAGSALNMRQAPSTSASIITQLARGTAVQVISETGGWSKVTANGTTGYVSSQYLSETPVGTSIIDKTYQSYSVSLDQMAGIEMAAYPQTDKKYSTYIRSDALIVDDTTHPTKGVVFGSGWNVRGGAGTNYWVVGQVLNGETVEILSVEKGTDGKTWYKISYNKTWVNASPDDVKYYLDPTNFANDPVQSLQFLKLSETAGLDKEEVNEKILAGKGVLSGQAESFITAADLYGINEIYLIAHALLETGNGTSELAQGVQYKGRTVYNMYGICAYDDSPVESGAEYAYNAGWFTPEAAIIGGAQFIASGYIRGGQDTLYKMRWNPAAAAETGSASHQYATDIGWAAKQVTQMYNLYHLLNTYRIQLEIPQYKP</sequence>
<evidence type="ECO:0000256" key="1">
    <source>
        <dbReference type="SAM" id="MobiDB-lite"/>
    </source>
</evidence>
<dbReference type="Pfam" id="PF08239">
    <property type="entry name" value="SH3_3"/>
    <property type="match status" value="6"/>
</dbReference>
<feature type="domain" description="SH3b" evidence="3">
    <location>
        <begin position="557"/>
        <end position="633"/>
    </location>
</feature>
<dbReference type="PANTHER" id="PTHR34408:SF1">
    <property type="entry name" value="GLYCOSYL HYDROLASE FAMILY 19 DOMAIN-CONTAINING PROTEIN HI_1415"/>
    <property type="match status" value="1"/>
</dbReference>
<feature type="domain" description="SH3b" evidence="3">
    <location>
        <begin position="34"/>
        <end position="99"/>
    </location>
</feature>
<feature type="region of interest" description="Disordered" evidence="1">
    <location>
        <begin position="312"/>
        <end position="438"/>
    </location>
</feature>
<accession>A0A5J4JH48</accession>
<feature type="compositionally biased region" description="Low complexity" evidence="1">
    <location>
        <begin position="314"/>
        <end position="325"/>
    </location>
</feature>
<evidence type="ECO:0000313" key="4">
    <source>
        <dbReference type="EMBL" id="GER71413.1"/>
    </source>
</evidence>
<feature type="signal peptide" evidence="2">
    <location>
        <begin position="1"/>
        <end position="21"/>
    </location>
</feature>
<keyword evidence="2" id="KW-0732">Signal</keyword>
<dbReference type="PANTHER" id="PTHR34408">
    <property type="entry name" value="FAMILY PROTEIN, PUTATIVE-RELATED"/>
    <property type="match status" value="1"/>
</dbReference>
<reference evidence="4 5" key="1">
    <citation type="submission" date="2019-09" db="EMBL/GenBank/DDBJ databases">
        <title>Draft genome sequence of Bacillus sp. JC-7.</title>
        <authorList>
            <person name="Tanaka N."/>
            <person name="Shiwa Y."/>
            <person name="Fujita N."/>
            <person name="Tanasupawat S."/>
        </authorList>
    </citation>
    <scope>NUCLEOTIDE SEQUENCE [LARGE SCALE GENOMIC DNA]</scope>
    <source>
        <strain evidence="4 5">JC-7</strain>
    </source>
</reference>
<feature type="domain" description="SH3b" evidence="3">
    <location>
        <begin position="252"/>
        <end position="317"/>
    </location>
</feature>
<comment type="caution">
    <text evidence="4">The sequence shown here is derived from an EMBL/GenBank/DDBJ whole genome shotgun (WGS) entry which is preliminary data.</text>
</comment>
<evidence type="ECO:0000256" key="2">
    <source>
        <dbReference type="SAM" id="SignalP"/>
    </source>
</evidence>
<dbReference type="EMBL" id="BKZQ01000047">
    <property type="protein sequence ID" value="GER71413.1"/>
    <property type="molecule type" value="Genomic_DNA"/>
</dbReference>
<dbReference type="Gene3D" id="1.10.530.10">
    <property type="match status" value="1"/>
</dbReference>
<dbReference type="InterPro" id="IPR003646">
    <property type="entry name" value="SH3-like_bac-type"/>
</dbReference>
<name>A0A5J4JH48_9BACI</name>
<gene>
    <name evidence="4" type="ORF">BpJC7_27160</name>
</gene>
<feature type="domain" description="SH3b" evidence="3">
    <location>
        <begin position="183"/>
        <end position="248"/>
    </location>
</feature>
<dbReference type="InterPro" id="IPR002901">
    <property type="entry name" value="MGlyc_endo_b_GlcNAc-like_dom"/>
</dbReference>
<feature type="chain" id="PRO_5023942188" description="SH3b domain-containing protein" evidence="2">
    <location>
        <begin position="22"/>
        <end position="818"/>
    </location>
</feature>
<organism evidence="4 5">
    <name type="scientific">Weizmannia acidilactici</name>
    <dbReference type="NCBI Taxonomy" id="2607726"/>
    <lineage>
        <taxon>Bacteria</taxon>
        <taxon>Bacillati</taxon>
        <taxon>Bacillota</taxon>
        <taxon>Bacilli</taxon>
        <taxon>Bacillales</taxon>
        <taxon>Bacillaceae</taxon>
        <taxon>Heyndrickxia</taxon>
    </lineage>
</organism>
<dbReference type="SMART" id="SM00047">
    <property type="entry name" value="LYZ2"/>
    <property type="match status" value="1"/>
</dbReference>
<dbReference type="InterPro" id="IPR052354">
    <property type="entry name" value="Cell_Wall_Dynamics_Protein"/>
</dbReference>
<feature type="compositionally biased region" description="Low complexity" evidence="1">
    <location>
        <begin position="333"/>
        <end position="438"/>
    </location>
</feature>
<feature type="domain" description="SH3b" evidence="3">
    <location>
        <begin position="111"/>
        <end position="176"/>
    </location>
</feature>
<protein>
    <recommendedName>
        <fullName evidence="3">SH3b domain-containing protein</fullName>
    </recommendedName>
</protein>
<dbReference type="SMART" id="SM00287">
    <property type="entry name" value="SH3b"/>
    <property type="match status" value="6"/>
</dbReference>
<dbReference type="RefSeq" id="WP_151681622.1">
    <property type="nucleotide sequence ID" value="NZ_BKZQ01000047.1"/>
</dbReference>
<evidence type="ECO:0000259" key="3">
    <source>
        <dbReference type="PROSITE" id="PS51781"/>
    </source>
</evidence>
<proteinExistence type="predicted"/>
<keyword evidence="5" id="KW-1185">Reference proteome</keyword>
<dbReference type="Pfam" id="PF01832">
    <property type="entry name" value="Glucosaminidase"/>
    <property type="match status" value="1"/>
</dbReference>
<evidence type="ECO:0000313" key="5">
    <source>
        <dbReference type="Proteomes" id="UP000391919"/>
    </source>
</evidence>
<dbReference type="GO" id="GO:0004040">
    <property type="term" value="F:amidase activity"/>
    <property type="evidence" value="ECO:0007669"/>
    <property type="project" value="InterPro"/>
</dbReference>
<dbReference type="PROSITE" id="PS51781">
    <property type="entry name" value="SH3B"/>
    <property type="match status" value="6"/>
</dbReference>